<feature type="domain" description="Phosphatidylinositol-specific phospholipase C X" evidence="1">
    <location>
        <begin position="32"/>
        <end position="203"/>
    </location>
</feature>
<dbReference type="AlphaFoldDB" id="A0A8C2GUV1"/>
<accession>A0A8C2GUV1</accession>
<evidence type="ECO:0000313" key="3">
    <source>
        <dbReference type="Proteomes" id="UP000694700"/>
    </source>
</evidence>
<proteinExistence type="predicted"/>
<dbReference type="Gene3D" id="3.20.20.190">
    <property type="entry name" value="Phosphatidylinositol (PI) phosphodiesterase"/>
    <property type="match status" value="1"/>
</dbReference>
<dbReference type="InterPro" id="IPR017946">
    <property type="entry name" value="PLC-like_Pdiesterase_TIM-brl"/>
</dbReference>
<protein>
    <submittedName>
        <fullName evidence="2">Vacuolar protein sorting 16 homolog</fullName>
    </submittedName>
</protein>
<dbReference type="SUPFAM" id="SSF51695">
    <property type="entry name" value="PLC-like phosphodiesterases"/>
    <property type="match status" value="1"/>
</dbReference>
<evidence type="ECO:0000259" key="1">
    <source>
        <dbReference type="SMART" id="SM00148"/>
    </source>
</evidence>
<dbReference type="PROSITE" id="PS50007">
    <property type="entry name" value="PIPLC_X_DOMAIN"/>
    <property type="match status" value="1"/>
</dbReference>
<dbReference type="InterPro" id="IPR042158">
    <property type="entry name" value="PLCXD1/2/3"/>
</dbReference>
<evidence type="ECO:0000313" key="2">
    <source>
        <dbReference type="Ensembl" id="ENSCCRP00015120616.1"/>
    </source>
</evidence>
<dbReference type="SMART" id="SM00148">
    <property type="entry name" value="PLCXc"/>
    <property type="match status" value="1"/>
</dbReference>
<dbReference type="GO" id="GO:0008081">
    <property type="term" value="F:phosphoric diester hydrolase activity"/>
    <property type="evidence" value="ECO:0007669"/>
    <property type="project" value="InterPro"/>
</dbReference>
<dbReference type="CDD" id="cd08616">
    <property type="entry name" value="PI-PLCXD1c"/>
    <property type="match status" value="1"/>
</dbReference>
<dbReference type="PANTHER" id="PTHR13593">
    <property type="match status" value="1"/>
</dbReference>
<dbReference type="Pfam" id="PF00388">
    <property type="entry name" value="PI-PLC-X"/>
    <property type="match status" value="1"/>
</dbReference>
<dbReference type="InterPro" id="IPR000909">
    <property type="entry name" value="PLipase_C_PInositol-sp_X_dom"/>
</dbReference>
<dbReference type="Ensembl" id="ENSCCRT00015124439.1">
    <property type="protein sequence ID" value="ENSCCRP00015120616.1"/>
    <property type="gene ID" value="ENSCCRG00015047446.1"/>
</dbReference>
<name>A0A8C2GUV1_CYPCA</name>
<dbReference type="GO" id="GO:0006629">
    <property type="term" value="P:lipid metabolic process"/>
    <property type="evidence" value="ECO:0007669"/>
    <property type="project" value="InterPro"/>
</dbReference>
<reference evidence="2" key="1">
    <citation type="submission" date="2025-08" db="UniProtKB">
        <authorList>
            <consortium name="Ensembl"/>
        </authorList>
    </citation>
    <scope>IDENTIFICATION</scope>
</reference>
<sequence>MYGICSTEELDENKKMAETESLADWMANLKEKFTKIPLSQLAIPGSHDAMAYSLDMDSSVLEPKKIKALDKMFSTFIRPIVKKWGTAQEKNISEQLDAGIRYFDLRVAGKPESSDLFFYHGLYTTMTVKEGMTELEKWLGRHTKEVVILAFSHFKEMSADQHTDLTNFLKEHFKAKLCPKPQVPSLKDCWENGYQVILSYDNRSIDDPVLWPRIEYWWADKSDPKDVISYLNNQKQKGRPEGLFVAGLNLTFDGNDMLLYLTKSLKEKTMMAYPRLLDWVKEQHSGSDKESVNIIAGDFVGVNSFTQDIIQLNKADSGP</sequence>
<dbReference type="Proteomes" id="UP000694700">
    <property type="component" value="Unplaced"/>
</dbReference>
<dbReference type="PANTHER" id="PTHR13593:SF24">
    <property type="entry name" value="PI-PLC X DOMAIN-CONTAINING PROTEIN 1"/>
    <property type="match status" value="1"/>
</dbReference>
<dbReference type="InterPro" id="IPR051057">
    <property type="entry name" value="PI-PLC_domain"/>
</dbReference>
<organism evidence="2 3">
    <name type="scientific">Cyprinus carpio</name>
    <name type="common">Common carp</name>
    <dbReference type="NCBI Taxonomy" id="7962"/>
    <lineage>
        <taxon>Eukaryota</taxon>
        <taxon>Metazoa</taxon>
        <taxon>Chordata</taxon>
        <taxon>Craniata</taxon>
        <taxon>Vertebrata</taxon>
        <taxon>Euteleostomi</taxon>
        <taxon>Actinopterygii</taxon>
        <taxon>Neopterygii</taxon>
        <taxon>Teleostei</taxon>
        <taxon>Ostariophysi</taxon>
        <taxon>Cypriniformes</taxon>
        <taxon>Cyprinidae</taxon>
        <taxon>Cyprininae</taxon>
        <taxon>Cyprinus</taxon>
    </lineage>
</organism>